<gene>
    <name evidence="2" type="ORF">GCM10011390_13330</name>
</gene>
<feature type="transmembrane region" description="Helical" evidence="1">
    <location>
        <begin position="7"/>
        <end position="31"/>
    </location>
</feature>
<evidence type="ECO:0000313" key="3">
    <source>
        <dbReference type="Proteomes" id="UP000644699"/>
    </source>
</evidence>
<evidence type="ECO:0000256" key="1">
    <source>
        <dbReference type="SAM" id="Phobius"/>
    </source>
</evidence>
<keyword evidence="3" id="KW-1185">Reference proteome</keyword>
<feature type="transmembrane region" description="Helical" evidence="1">
    <location>
        <begin position="86"/>
        <end position="111"/>
    </location>
</feature>
<dbReference type="AlphaFoldDB" id="A0A916ZH21"/>
<keyword evidence="1" id="KW-0472">Membrane</keyword>
<dbReference type="Proteomes" id="UP000644699">
    <property type="component" value="Unassembled WGS sequence"/>
</dbReference>
<evidence type="ECO:0000313" key="2">
    <source>
        <dbReference type="EMBL" id="GGD95912.1"/>
    </source>
</evidence>
<feature type="transmembrane region" description="Helical" evidence="1">
    <location>
        <begin position="163"/>
        <end position="184"/>
    </location>
</feature>
<feature type="transmembrane region" description="Helical" evidence="1">
    <location>
        <begin position="415"/>
        <end position="435"/>
    </location>
</feature>
<feature type="transmembrane region" description="Helical" evidence="1">
    <location>
        <begin position="379"/>
        <end position="403"/>
    </location>
</feature>
<reference evidence="2" key="1">
    <citation type="journal article" date="2014" name="Int. J. Syst. Evol. Microbiol.">
        <title>Complete genome sequence of Corynebacterium casei LMG S-19264T (=DSM 44701T), isolated from a smear-ripened cheese.</title>
        <authorList>
            <consortium name="US DOE Joint Genome Institute (JGI-PGF)"/>
            <person name="Walter F."/>
            <person name="Albersmeier A."/>
            <person name="Kalinowski J."/>
            <person name="Ruckert C."/>
        </authorList>
    </citation>
    <scope>NUCLEOTIDE SEQUENCE</scope>
    <source>
        <strain evidence="2">CGMCC 1.15367</strain>
    </source>
</reference>
<dbReference type="RefSeq" id="WP_188907474.1">
    <property type="nucleotide sequence ID" value="NZ_BMIQ01000002.1"/>
</dbReference>
<feature type="transmembrane region" description="Helical" evidence="1">
    <location>
        <begin position="249"/>
        <end position="267"/>
    </location>
</feature>
<sequence>MEFVTTALFWALAIYALLRGGPLLIYLFFFWSAFGSFAVVPTAASGGVSLTALPMMSLLVIVRMLGGWSGIAYTFSAGTRLNHLGLLMLFWLAATVTTMFMPRFFAGQVYVVPMTYDFEPRQPLAPSMQNFTQITYLTISVLCVFAFARLLEQPGGRKVVMRGLFIGAFALIGTGILDIMSIALPIDPLLEGFRTAAYTLRVDDEVMGAKRIVGLMPEASAFGDACLSTMALLYFLRHAIASDRSLERYLWPVIGALFLLSCLSTSSAAYAGIAIFSALAAAEWTWRALAHWRQMRIRRHLARQLLAATGIAALVICLLLFVPSVFTPALNMVDELLFNKTASQSFEERSMWTAISLQSVFDTYGFGVGVGSTRASSSFVAGLSNLGLIGASLYCLFLVYCYFQRAASNDFQGAWILSGLRWAIVPGTIVGWMIGTTPDFGSGRSVVYALMIAIGQGAVRASRPVASKFGAARATA</sequence>
<keyword evidence="1" id="KW-0812">Transmembrane</keyword>
<name>A0A916ZH21_9HYPH</name>
<comment type="caution">
    <text evidence="2">The sequence shown here is derived from an EMBL/GenBank/DDBJ whole genome shotgun (WGS) entry which is preliminary data.</text>
</comment>
<accession>A0A916ZH21</accession>
<feature type="transmembrane region" description="Helical" evidence="1">
    <location>
        <begin position="43"/>
        <end position="65"/>
    </location>
</feature>
<organism evidence="2 3">
    <name type="scientific">Aureimonas endophytica</name>
    <dbReference type="NCBI Taxonomy" id="2027858"/>
    <lineage>
        <taxon>Bacteria</taxon>
        <taxon>Pseudomonadati</taxon>
        <taxon>Pseudomonadota</taxon>
        <taxon>Alphaproteobacteria</taxon>
        <taxon>Hyphomicrobiales</taxon>
        <taxon>Aurantimonadaceae</taxon>
        <taxon>Aureimonas</taxon>
    </lineage>
</organism>
<proteinExistence type="predicted"/>
<protein>
    <recommendedName>
        <fullName evidence="4">O-antigen ligase-like membrane protein</fullName>
    </recommendedName>
</protein>
<dbReference type="EMBL" id="BMIQ01000002">
    <property type="protein sequence ID" value="GGD95912.1"/>
    <property type="molecule type" value="Genomic_DNA"/>
</dbReference>
<reference evidence="2" key="2">
    <citation type="submission" date="2020-09" db="EMBL/GenBank/DDBJ databases">
        <authorList>
            <person name="Sun Q."/>
            <person name="Zhou Y."/>
        </authorList>
    </citation>
    <scope>NUCLEOTIDE SEQUENCE</scope>
    <source>
        <strain evidence="2">CGMCC 1.15367</strain>
    </source>
</reference>
<feature type="transmembrane region" description="Helical" evidence="1">
    <location>
        <begin position="441"/>
        <end position="459"/>
    </location>
</feature>
<keyword evidence="1" id="KW-1133">Transmembrane helix</keyword>
<feature type="transmembrane region" description="Helical" evidence="1">
    <location>
        <begin position="304"/>
        <end position="326"/>
    </location>
</feature>
<evidence type="ECO:0008006" key="4">
    <source>
        <dbReference type="Google" id="ProtNLM"/>
    </source>
</evidence>
<feature type="transmembrane region" description="Helical" evidence="1">
    <location>
        <begin position="131"/>
        <end position="151"/>
    </location>
</feature>